<sequence length="251" mass="26309">MATRIINKNAILWASPKAKLSIPFAGPWEGFFSFGINAATSVRNLIENKPALSVIGSPLYGANYIELTGAQVAYLATSIKNTEDMTIVASVMPMNDASSAVVSNYQSQRADGTGLCIGTQLGFDINTPKDGNVQATFNHGVLVNGVSTGARANTPDAPINTWSIISGRVKNSSRTRTVNNLTTGTAGANTPALNPADLGDFLRIGSAYNSQFGGVVRVCEVAILSGYLSDADFASLIQLMRSSAAKKGIEV</sequence>
<reference evidence="1 2" key="1">
    <citation type="submission" date="2015-04" db="EMBL/GenBank/DDBJ databases">
        <title>Complete Genome Sequence of K. pneumoniae Bacteriophage PKP126.</title>
        <authorList>
            <person name="Lee J.-H."/>
            <person name="Park E.-A."/>
            <person name="Lee D.-H."/>
        </authorList>
    </citation>
    <scope>NUCLEOTIDE SEQUENCE [LARGE SCALE GENOMIC DNA]</scope>
</reference>
<protein>
    <submittedName>
        <fullName evidence="1">Uncharacterized protein</fullName>
    </submittedName>
</protein>
<dbReference type="GeneID" id="29065126"/>
<organism evidence="1 2">
    <name type="scientific">Klebsiella phage PKP126</name>
    <dbReference type="NCBI Taxonomy" id="1654927"/>
    <lineage>
        <taxon>Viruses</taxon>
        <taxon>Duplodnaviria</taxon>
        <taxon>Heunggongvirae</taxon>
        <taxon>Uroviricota</taxon>
        <taxon>Caudoviricetes</taxon>
        <taxon>Drexlerviridae</taxon>
        <taxon>Webervirus</taxon>
        <taxon>Webervirus PKP126</taxon>
    </lineage>
</organism>
<evidence type="ECO:0000313" key="1">
    <source>
        <dbReference type="EMBL" id="AKJ72997.1"/>
    </source>
</evidence>
<name>A0A159B7L2_9CAUD</name>
<dbReference type="RefSeq" id="YP_009284924.1">
    <property type="nucleotide sequence ID" value="NC_031053.1"/>
</dbReference>
<evidence type="ECO:0000313" key="2">
    <source>
        <dbReference type="Proteomes" id="UP000203829"/>
    </source>
</evidence>
<keyword evidence="2" id="KW-1185">Reference proteome</keyword>
<dbReference type="EMBL" id="KR269719">
    <property type="protein sequence ID" value="AKJ72997.1"/>
    <property type="molecule type" value="Genomic_DNA"/>
</dbReference>
<dbReference type="KEGG" id="vg:29065126"/>
<proteinExistence type="predicted"/>
<accession>A0A159B7L2</accession>
<dbReference type="Proteomes" id="UP000203829">
    <property type="component" value="Segment"/>
</dbReference>
<gene>
    <name evidence="1" type="ORF">PKP126_060</name>
</gene>